<evidence type="ECO:0000313" key="13">
    <source>
        <dbReference type="EMBL" id="KIL65840.1"/>
    </source>
</evidence>
<proteinExistence type="predicted"/>
<dbReference type="PANTHER" id="PTHR31169">
    <property type="entry name" value="OS05G0300700 PROTEIN"/>
    <property type="match status" value="1"/>
</dbReference>
<sequence length="679" mass="76211">MSTPQSWKRRLTRAYVEIPPSPHDLSKYQPLSSSSLNRVKRVPAKENALISPSNTPVAHATLKRKVCNDDTQLGTSSVKKARRDNVKVSKHSLSDTGVDGLPSGFVYCHQCSQRRDPLASVQCTNITPLLSGNKTNVKARCTTKYCKSCLKNRYGEDLSQIKIGACSSSEATGHVENPGYNFKCPRCRDICNCSQCRKSKGFDPLGTESVKKPHDAFATHKTAASITRNPVPQQTKKEEPSARDSLYPNKPARGPSEYAITIPKWTKLHMPLGLSAVEDRIYIREFMLRFGRIMDPPINKNYLEELELIGGGLRGRDEYEGMAPWVSESCIRSMVLGILGLLTPECHNPETVKSTTKEIRSMGTNLSKVWITLRSLRDLSQPRSSVSNNRRIHLAFPDPLPPPVSATVHQTRSVRNAENASSNIRIHCSAQMVPVLVAFVDYAIATNAIREEIEASYRDVKEQLQRSKEAIRLEHESWERTRQALDNDVADKGKARTLKQKRTLRDAHKRRLFGIDKAVDIISSNYATRFTGLLGKDDQGRLYWAISPGIEEISAARQFIASACSKESSESSGKSGRKREEQAVAAVPREYKFGEWSRFLAIWGLPPEESKNRKVHEDAGDKDAEKGWWAIGEADEIRKLATWLGAHNSNIDITLSKQIADFADLLEWRNRVDRYDLNN</sequence>
<dbReference type="EMBL" id="KN818239">
    <property type="protein sequence ID" value="KIL65840.1"/>
    <property type="molecule type" value="Genomic_DNA"/>
</dbReference>
<keyword evidence="8" id="KW-0804">Transcription</keyword>
<feature type="domain" description="Zinc-finger" evidence="12">
    <location>
        <begin position="107"/>
        <end position="209"/>
    </location>
</feature>
<keyword evidence="9" id="KW-0539">Nucleus</keyword>
<dbReference type="STRING" id="946122.A0A0C2SRA3"/>
<gene>
    <name evidence="13" type="ORF">M378DRAFT_104260</name>
</gene>
<keyword evidence="10" id="KW-0175">Coiled coil</keyword>
<accession>A0A0C2SRA3</accession>
<feature type="region of interest" description="Disordered" evidence="11">
    <location>
        <begin position="228"/>
        <end position="252"/>
    </location>
</feature>
<evidence type="ECO:0000256" key="11">
    <source>
        <dbReference type="SAM" id="MobiDB-lite"/>
    </source>
</evidence>
<keyword evidence="4" id="KW-1017">Isopeptide bond</keyword>
<keyword evidence="14" id="KW-1185">Reference proteome</keyword>
<dbReference type="InParanoid" id="A0A0C2SRA3"/>
<evidence type="ECO:0000256" key="2">
    <source>
        <dbReference type="ARBA" id="ARBA00004496"/>
    </source>
</evidence>
<dbReference type="Pfam" id="PF10497">
    <property type="entry name" value="zf-4CXXC_R1"/>
    <property type="match status" value="1"/>
</dbReference>
<dbReference type="InterPro" id="IPR018866">
    <property type="entry name" value="Znf-4CXXC_R1"/>
</dbReference>
<dbReference type="Proteomes" id="UP000054549">
    <property type="component" value="Unassembled WGS sequence"/>
</dbReference>
<dbReference type="OrthoDB" id="298344at2759"/>
<evidence type="ECO:0000256" key="3">
    <source>
        <dbReference type="ARBA" id="ARBA00022490"/>
    </source>
</evidence>
<evidence type="ECO:0000256" key="4">
    <source>
        <dbReference type="ARBA" id="ARBA00022499"/>
    </source>
</evidence>
<dbReference type="GO" id="GO:0005737">
    <property type="term" value="C:cytoplasm"/>
    <property type="evidence" value="ECO:0007669"/>
    <property type="project" value="UniProtKB-SubCell"/>
</dbReference>
<evidence type="ECO:0000256" key="9">
    <source>
        <dbReference type="ARBA" id="ARBA00023242"/>
    </source>
</evidence>
<evidence type="ECO:0000313" key="14">
    <source>
        <dbReference type="Proteomes" id="UP000054549"/>
    </source>
</evidence>
<evidence type="ECO:0000256" key="7">
    <source>
        <dbReference type="ARBA" id="ARBA00023015"/>
    </source>
</evidence>
<dbReference type="GO" id="GO:0006355">
    <property type="term" value="P:regulation of DNA-templated transcription"/>
    <property type="evidence" value="ECO:0007669"/>
    <property type="project" value="InterPro"/>
</dbReference>
<evidence type="ECO:0000256" key="5">
    <source>
        <dbReference type="ARBA" id="ARBA00022553"/>
    </source>
</evidence>
<comment type="subcellular location">
    <subcellularLocation>
        <location evidence="2">Cytoplasm</location>
    </subcellularLocation>
    <subcellularLocation>
        <location evidence="1">Nucleus</location>
    </subcellularLocation>
</comment>
<keyword evidence="6" id="KW-0832">Ubl conjugation</keyword>
<protein>
    <recommendedName>
        <fullName evidence="12">Zinc-finger domain-containing protein</fullName>
    </recommendedName>
</protein>
<dbReference type="GO" id="GO:0005634">
    <property type="term" value="C:nucleus"/>
    <property type="evidence" value="ECO:0007669"/>
    <property type="project" value="UniProtKB-SubCell"/>
</dbReference>
<reference evidence="13 14" key="1">
    <citation type="submission" date="2014-04" db="EMBL/GenBank/DDBJ databases">
        <title>Evolutionary Origins and Diversification of the Mycorrhizal Mutualists.</title>
        <authorList>
            <consortium name="DOE Joint Genome Institute"/>
            <consortium name="Mycorrhizal Genomics Consortium"/>
            <person name="Kohler A."/>
            <person name="Kuo A."/>
            <person name="Nagy L.G."/>
            <person name="Floudas D."/>
            <person name="Copeland A."/>
            <person name="Barry K.W."/>
            <person name="Cichocki N."/>
            <person name="Veneault-Fourrey C."/>
            <person name="LaButti K."/>
            <person name="Lindquist E.A."/>
            <person name="Lipzen A."/>
            <person name="Lundell T."/>
            <person name="Morin E."/>
            <person name="Murat C."/>
            <person name="Riley R."/>
            <person name="Ohm R."/>
            <person name="Sun H."/>
            <person name="Tunlid A."/>
            <person name="Henrissat B."/>
            <person name="Grigoriev I.V."/>
            <person name="Hibbett D.S."/>
            <person name="Martin F."/>
        </authorList>
    </citation>
    <scope>NUCLEOTIDE SEQUENCE [LARGE SCALE GENOMIC DNA]</scope>
    <source>
        <strain evidence="13 14">Koide BX008</strain>
    </source>
</reference>
<evidence type="ECO:0000256" key="10">
    <source>
        <dbReference type="SAM" id="Coils"/>
    </source>
</evidence>
<evidence type="ECO:0000256" key="8">
    <source>
        <dbReference type="ARBA" id="ARBA00023163"/>
    </source>
</evidence>
<keyword evidence="3" id="KW-0963">Cytoplasm</keyword>
<name>A0A0C2SRA3_AMAMK</name>
<dbReference type="PANTHER" id="PTHR31169:SF8">
    <property type="entry name" value="ZINC-FINGER DOMAIN OF MONOAMINE-OXIDASE A REPRESSOR R1 PROTEIN"/>
    <property type="match status" value="1"/>
</dbReference>
<evidence type="ECO:0000256" key="6">
    <source>
        <dbReference type="ARBA" id="ARBA00022843"/>
    </source>
</evidence>
<feature type="coiled-coil region" evidence="10">
    <location>
        <begin position="450"/>
        <end position="488"/>
    </location>
</feature>
<dbReference type="HOGENOM" id="CLU_019575_0_0_1"/>
<organism evidence="13 14">
    <name type="scientific">Amanita muscaria (strain Koide BX008)</name>
    <dbReference type="NCBI Taxonomy" id="946122"/>
    <lineage>
        <taxon>Eukaryota</taxon>
        <taxon>Fungi</taxon>
        <taxon>Dikarya</taxon>
        <taxon>Basidiomycota</taxon>
        <taxon>Agaricomycotina</taxon>
        <taxon>Agaricomycetes</taxon>
        <taxon>Agaricomycetidae</taxon>
        <taxon>Agaricales</taxon>
        <taxon>Pluteineae</taxon>
        <taxon>Amanitaceae</taxon>
        <taxon>Amanita</taxon>
    </lineage>
</organism>
<dbReference type="AlphaFoldDB" id="A0A0C2SRA3"/>
<dbReference type="InterPro" id="IPR040221">
    <property type="entry name" value="CDCA7/CDA7L"/>
</dbReference>
<keyword evidence="7" id="KW-0805">Transcription regulation</keyword>
<evidence type="ECO:0000256" key="1">
    <source>
        <dbReference type="ARBA" id="ARBA00004123"/>
    </source>
</evidence>
<evidence type="ECO:0000259" key="12">
    <source>
        <dbReference type="Pfam" id="PF10497"/>
    </source>
</evidence>
<keyword evidence="5" id="KW-0597">Phosphoprotein</keyword>